<dbReference type="InterPro" id="IPR002492">
    <property type="entry name" value="Transposase_Tc1-like"/>
</dbReference>
<organism evidence="5 6">
    <name type="scientific">Trichonephila clavipes</name>
    <name type="common">Golden silk orbweaver</name>
    <name type="synonym">Nephila clavipes</name>
    <dbReference type="NCBI Taxonomy" id="2585209"/>
    <lineage>
        <taxon>Eukaryota</taxon>
        <taxon>Metazoa</taxon>
        <taxon>Ecdysozoa</taxon>
        <taxon>Arthropoda</taxon>
        <taxon>Chelicerata</taxon>
        <taxon>Arachnida</taxon>
        <taxon>Araneae</taxon>
        <taxon>Araneomorphae</taxon>
        <taxon>Entelegynae</taxon>
        <taxon>Araneoidea</taxon>
        <taxon>Nephilidae</taxon>
        <taxon>Trichonephila</taxon>
    </lineage>
</organism>
<keyword evidence="2" id="KW-0472">Membrane</keyword>
<evidence type="ECO:0000259" key="3">
    <source>
        <dbReference type="Pfam" id="PF01498"/>
    </source>
</evidence>
<dbReference type="Pfam" id="PF13936">
    <property type="entry name" value="HTH_38"/>
    <property type="match status" value="1"/>
</dbReference>
<evidence type="ECO:0000313" key="6">
    <source>
        <dbReference type="Proteomes" id="UP000887159"/>
    </source>
</evidence>
<reference evidence="5" key="1">
    <citation type="submission" date="2020-08" db="EMBL/GenBank/DDBJ databases">
        <title>Multicomponent nature underlies the extraordinary mechanical properties of spider dragline silk.</title>
        <authorList>
            <person name="Kono N."/>
            <person name="Nakamura H."/>
            <person name="Mori M."/>
            <person name="Yoshida Y."/>
            <person name="Ohtoshi R."/>
            <person name="Malay A.D."/>
            <person name="Moran D.A.P."/>
            <person name="Tomita M."/>
            <person name="Numata K."/>
            <person name="Arakawa K."/>
        </authorList>
    </citation>
    <scope>NUCLEOTIDE SEQUENCE</scope>
</reference>
<dbReference type="InterPro" id="IPR009057">
    <property type="entry name" value="Homeodomain-like_sf"/>
</dbReference>
<dbReference type="Proteomes" id="UP000887159">
    <property type="component" value="Unassembled WGS sequence"/>
</dbReference>
<evidence type="ECO:0000256" key="1">
    <source>
        <dbReference type="ARBA" id="ARBA00004123"/>
    </source>
</evidence>
<dbReference type="GO" id="GO:0015074">
    <property type="term" value="P:DNA integration"/>
    <property type="evidence" value="ECO:0007669"/>
    <property type="project" value="InterPro"/>
</dbReference>
<keyword evidence="2" id="KW-1133">Transmembrane helix</keyword>
<protein>
    <submittedName>
        <fullName evidence="5">Transposable element Tc1 transposase</fullName>
    </submittedName>
</protein>
<name>A0A8X7B8Z2_TRICX</name>
<comment type="caution">
    <text evidence="5">The sequence shown here is derived from an EMBL/GenBank/DDBJ whole genome shotgun (WGS) entry which is preliminary data.</text>
</comment>
<proteinExistence type="predicted"/>
<dbReference type="PANTHER" id="PTHR23022">
    <property type="entry name" value="TRANSPOSABLE ELEMENT-RELATED"/>
    <property type="match status" value="1"/>
</dbReference>
<evidence type="ECO:0000259" key="4">
    <source>
        <dbReference type="Pfam" id="PF13936"/>
    </source>
</evidence>
<dbReference type="InterPro" id="IPR036397">
    <property type="entry name" value="RNaseH_sf"/>
</dbReference>
<dbReference type="Gene3D" id="1.10.10.10">
    <property type="entry name" value="Winged helix-like DNA-binding domain superfamily/Winged helix DNA-binding domain"/>
    <property type="match status" value="1"/>
</dbReference>
<dbReference type="InterPro" id="IPR036388">
    <property type="entry name" value="WH-like_DNA-bd_sf"/>
</dbReference>
<sequence>MPRRRKGAKFEQISEFERDRIVGLHEAGMSYHAVAARVQRNSSTIMRVSKQWTDEGRTAWKSGSGPRNVTSARDDRRLVRMAQTDRIASSRQLAAQWSTATGVLLCASSIRKRLLQRGLRARIPLYRIPLTQNHRSLRLQWANVHRSWRADWQHVVFSDESRFNLWHHDGRIRVRRYAGERHIPECIIERYSGRTPGVMVWGAIAYHGRSQLLRIVGNLNSTRSINEALQPQAIPSCKDCQELYSSRIMPVHMSRRLPNPILIRSRYSLFIGLRIPWICHRLNMCGISLGGVSLVIFVLLLRQTNFGCAYKQYGILFCKQIFKICLTPCRVV</sequence>
<dbReference type="GO" id="GO:0005634">
    <property type="term" value="C:nucleus"/>
    <property type="evidence" value="ECO:0007669"/>
    <property type="project" value="UniProtKB-SubCell"/>
</dbReference>
<keyword evidence="2" id="KW-0812">Transmembrane</keyword>
<dbReference type="EMBL" id="BMAU01021364">
    <property type="protein sequence ID" value="GFY23553.1"/>
    <property type="molecule type" value="Genomic_DNA"/>
</dbReference>
<dbReference type="GO" id="GO:0006313">
    <property type="term" value="P:DNA transposition"/>
    <property type="evidence" value="ECO:0007669"/>
    <property type="project" value="InterPro"/>
</dbReference>
<accession>A0A8X7B8Z2</accession>
<keyword evidence="6" id="KW-1185">Reference proteome</keyword>
<feature type="domain" description="Transposase Tc1-like" evidence="3">
    <location>
        <begin position="75"/>
        <end position="146"/>
    </location>
</feature>
<dbReference type="InterPro" id="IPR052338">
    <property type="entry name" value="Transposase_5"/>
</dbReference>
<evidence type="ECO:0000313" key="5">
    <source>
        <dbReference type="EMBL" id="GFY23553.1"/>
    </source>
</evidence>
<dbReference type="PANTHER" id="PTHR23022:SF135">
    <property type="entry name" value="SI:DKEY-77F5.3"/>
    <property type="match status" value="1"/>
</dbReference>
<feature type="transmembrane region" description="Helical" evidence="2">
    <location>
        <begin position="282"/>
        <end position="301"/>
    </location>
</feature>
<evidence type="ECO:0000256" key="2">
    <source>
        <dbReference type="SAM" id="Phobius"/>
    </source>
</evidence>
<dbReference type="SUPFAM" id="SSF46689">
    <property type="entry name" value="Homeodomain-like"/>
    <property type="match status" value="1"/>
</dbReference>
<dbReference type="InterPro" id="IPR025246">
    <property type="entry name" value="IS30-like_HTH"/>
</dbReference>
<feature type="domain" description="Transposase IS30-like HTH" evidence="4">
    <location>
        <begin position="11"/>
        <end position="48"/>
    </location>
</feature>
<dbReference type="GO" id="GO:0003677">
    <property type="term" value="F:DNA binding"/>
    <property type="evidence" value="ECO:0007669"/>
    <property type="project" value="InterPro"/>
</dbReference>
<dbReference type="AlphaFoldDB" id="A0A8X7B8Z2"/>
<dbReference type="Pfam" id="PF01498">
    <property type="entry name" value="HTH_Tnp_Tc3_2"/>
    <property type="match status" value="1"/>
</dbReference>
<dbReference type="Gene3D" id="3.30.420.10">
    <property type="entry name" value="Ribonuclease H-like superfamily/Ribonuclease H"/>
    <property type="match status" value="1"/>
</dbReference>
<comment type="subcellular location">
    <subcellularLocation>
        <location evidence="1">Nucleus</location>
    </subcellularLocation>
</comment>
<gene>
    <name evidence="5" type="primary">X975_01952</name>
    <name evidence="5" type="ORF">TNCV_1038521</name>
</gene>